<evidence type="ECO:0000313" key="2">
    <source>
        <dbReference type="Proteomes" id="UP001412067"/>
    </source>
</evidence>
<reference evidence="1 2" key="1">
    <citation type="journal article" date="2022" name="Nat. Plants">
        <title>Genomes of leafy and leafless Platanthera orchids illuminate the evolution of mycoheterotrophy.</title>
        <authorList>
            <person name="Li M.H."/>
            <person name="Liu K.W."/>
            <person name="Li Z."/>
            <person name="Lu H.C."/>
            <person name="Ye Q.L."/>
            <person name="Zhang D."/>
            <person name="Wang J.Y."/>
            <person name="Li Y.F."/>
            <person name="Zhong Z.M."/>
            <person name="Liu X."/>
            <person name="Yu X."/>
            <person name="Liu D.K."/>
            <person name="Tu X.D."/>
            <person name="Liu B."/>
            <person name="Hao Y."/>
            <person name="Liao X.Y."/>
            <person name="Jiang Y.T."/>
            <person name="Sun W.H."/>
            <person name="Chen J."/>
            <person name="Chen Y.Q."/>
            <person name="Ai Y."/>
            <person name="Zhai J.W."/>
            <person name="Wu S.S."/>
            <person name="Zhou Z."/>
            <person name="Hsiao Y.Y."/>
            <person name="Wu W.L."/>
            <person name="Chen Y.Y."/>
            <person name="Lin Y.F."/>
            <person name="Hsu J.L."/>
            <person name="Li C.Y."/>
            <person name="Wang Z.W."/>
            <person name="Zhao X."/>
            <person name="Zhong W.Y."/>
            <person name="Ma X.K."/>
            <person name="Ma L."/>
            <person name="Huang J."/>
            <person name="Chen G.Z."/>
            <person name="Huang M.Z."/>
            <person name="Huang L."/>
            <person name="Peng D.H."/>
            <person name="Luo Y.B."/>
            <person name="Zou S.Q."/>
            <person name="Chen S.P."/>
            <person name="Lan S."/>
            <person name="Tsai W.C."/>
            <person name="Van de Peer Y."/>
            <person name="Liu Z.J."/>
        </authorList>
    </citation>
    <scope>NUCLEOTIDE SEQUENCE [LARGE SCALE GENOMIC DNA]</scope>
    <source>
        <strain evidence="1">Lor288</strain>
    </source>
</reference>
<organism evidence="1 2">
    <name type="scientific">Platanthera guangdongensis</name>
    <dbReference type="NCBI Taxonomy" id="2320717"/>
    <lineage>
        <taxon>Eukaryota</taxon>
        <taxon>Viridiplantae</taxon>
        <taxon>Streptophyta</taxon>
        <taxon>Embryophyta</taxon>
        <taxon>Tracheophyta</taxon>
        <taxon>Spermatophyta</taxon>
        <taxon>Magnoliopsida</taxon>
        <taxon>Liliopsida</taxon>
        <taxon>Asparagales</taxon>
        <taxon>Orchidaceae</taxon>
        <taxon>Orchidoideae</taxon>
        <taxon>Orchideae</taxon>
        <taxon>Orchidinae</taxon>
        <taxon>Platanthera</taxon>
    </lineage>
</organism>
<protein>
    <submittedName>
        <fullName evidence="1">Uncharacterized protein</fullName>
    </submittedName>
</protein>
<accession>A0ABR2MVW6</accession>
<comment type="caution">
    <text evidence="1">The sequence shown here is derived from an EMBL/GenBank/DDBJ whole genome shotgun (WGS) entry which is preliminary data.</text>
</comment>
<proteinExistence type="predicted"/>
<name>A0ABR2MVW6_9ASPA</name>
<keyword evidence="2" id="KW-1185">Reference proteome</keyword>
<sequence>MSSSVVPAPRVALDSHHNDLHDRIRILLEEHDLYKPMEGEDEVHWEGGGVSEGLSHLNALKPAQDSFSRRAKVANEDVDDGCIPCSCSESRQGLRLLHWTSTAAFKCYTRSICHFSAPLALEADEGDKVLDESVSTDFPIPAFGGLLMVISSYILVRMLSLAAMKMWNGAIGLGALSSHQIVSSCLESSSKWDRPTQTKCYCCLTNPYSEDSQRIFNYSLASQDYSPALVGVKRAFSTLGNDMIYSDLRGLPRTLLDNNFGVPGPSYPMMPHSVVGSSLLHYPHQPLPASYSAGAFYQTRSHAGTYQARLGVQPYTSNSLYHRCKSEYKDKLCFLSPLIPPD</sequence>
<evidence type="ECO:0000313" key="1">
    <source>
        <dbReference type="EMBL" id="KAK8968324.1"/>
    </source>
</evidence>
<dbReference type="EMBL" id="JBBWWR010000004">
    <property type="protein sequence ID" value="KAK8968324.1"/>
    <property type="molecule type" value="Genomic_DNA"/>
</dbReference>
<dbReference type="Proteomes" id="UP001412067">
    <property type="component" value="Unassembled WGS sequence"/>
</dbReference>
<gene>
    <name evidence="1" type="ORF">KSP40_PGU005251</name>
</gene>